<evidence type="ECO:0000313" key="1">
    <source>
        <dbReference type="EMBL" id="KCW75651.1"/>
    </source>
</evidence>
<dbReference type="AlphaFoldDB" id="A0A059CBU4"/>
<protein>
    <submittedName>
        <fullName evidence="1">Uncharacterized protein</fullName>
    </submittedName>
</protein>
<gene>
    <name evidence="1" type="ORF">EUGRSUZ_D00015</name>
</gene>
<name>A0A059CBU4_EUCGR</name>
<proteinExistence type="predicted"/>
<dbReference type="Gramene" id="KCW75651">
    <property type="protein sequence ID" value="KCW75651"/>
    <property type="gene ID" value="EUGRSUZ_D00015"/>
</dbReference>
<accession>A0A059CBU4</accession>
<dbReference type="EMBL" id="KK198756">
    <property type="protein sequence ID" value="KCW75651.1"/>
    <property type="molecule type" value="Genomic_DNA"/>
</dbReference>
<sequence>MRGEKYRDRDPVLPAKIETSCSDSMLYCWDRSNCHFILCQNVHHLFEGISFLFLTAIDCTSSITTA</sequence>
<dbReference type="InParanoid" id="A0A059CBU4"/>
<reference evidence="1" key="1">
    <citation type="submission" date="2013-07" db="EMBL/GenBank/DDBJ databases">
        <title>The genome of Eucalyptus grandis.</title>
        <authorList>
            <person name="Schmutz J."/>
            <person name="Hayes R."/>
            <person name="Myburg A."/>
            <person name="Tuskan G."/>
            <person name="Grattapaglia D."/>
            <person name="Rokhsar D.S."/>
        </authorList>
    </citation>
    <scope>NUCLEOTIDE SEQUENCE</scope>
    <source>
        <tissue evidence="1">Leaf extractions</tissue>
    </source>
</reference>
<organism evidence="1">
    <name type="scientific">Eucalyptus grandis</name>
    <name type="common">Flooded gum</name>
    <dbReference type="NCBI Taxonomy" id="71139"/>
    <lineage>
        <taxon>Eukaryota</taxon>
        <taxon>Viridiplantae</taxon>
        <taxon>Streptophyta</taxon>
        <taxon>Embryophyta</taxon>
        <taxon>Tracheophyta</taxon>
        <taxon>Spermatophyta</taxon>
        <taxon>Magnoliopsida</taxon>
        <taxon>eudicotyledons</taxon>
        <taxon>Gunneridae</taxon>
        <taxon>Pentapetalae</taxon>
        <taxon>rosids</taxon>
        <taxon>malvids</taxon>
        <taxon>Myrtales</taxon>
        <taxon>Myrtaceae</taxon>
        <taxon>Myrtoideae</taxon>
        <taxon>Eucalypteae</taxon>
        <taxon>Eucalyptus</taxon>
    </lineage>
</organism>